<dbReference type="GO" id="GO:0008236">
    <property type="term" value="F:serine-type peptidase activity"/>
    <property type="evidence" value="ECO:0007669"/>
    <property type="project" value="InterPro"/>
</dbReference>
<dbReference type="GO" id="GO:0006508">
    <property type="term" value="P:proteolysis"/>
    <property type="evidence" value="ECO:0007669"/>
    <property type="project" value="InterPro"/>
</dbReference>
<dbReference type="RefSeq" id="WP_127075430.1">
    <property type="nucleotide sequence ID" value="NZ_CP032819.1"/>
</dbReference>
<feature type="chain" id="PRO_5018578099" evidence="1">
    <location>
        <begin position="20"/>
        <end position="778"/>
    </location>
</feature>
<evidence type="ECO:0000259" key="3">
    <source>
        <dbReference type="Pfam" id="PF00930"/>
    </source>
</evidence>
<organism evidence="4 5">
    <name type="scientific">Butyricimonas faecalis</name>
    <dbReference type="NCBI Taxonomy" id="2093856"/>
    <lineage>
        <taxon>Bacteria</taxon>
        <taxon>Pseudomonadati</taxon>
        <taxon>Bacteroidota</taxon>
        <taxon>Bacteroidia</taxon>
        <taxon>Bacteroidales</taxon>
        <taxon>Odoribacteraceae</taxon>
        <taxon>Butyricimonas</taxon>
    </lineage>
</organism>
<dbReference type="InterPro" id="IPR002469">
    <property type="entry name" value="Peptidase_S9B_N"/>
</dbReference>
<dbReference type="Pfam" id="PF00930">
    <property type="entry name" value="DPPIV_N"/>
    <property type="match status" value="1"/>
</dbReference>
<evidence type="ECO:0000256" key="1">
    <source>
        <dbReference type="SAM" id="SignalP"/>
    </source>
</evidence>
<dbReference type="InterPro" id="IPR050278">
    <property type="entry name" value="Serine_Prot_S9B/DPPIV"/>
</dbReference>
<dbReference type="KEGG" id="buy:D8S85_17440"/>
<gene>
    <name evidence="4" type="ORF">D8S85_17440</name>
</gene>
<dbReference type="Pfam" id="PF00326">
    <property type="entry name" value="Peptidase_S9"/>
    <property type="match status" value="1"/>
</dbReference>
<dbReference type="SUPFAM" id="SSF82171">
    <property type="entry name" value="DPP6 N-terminal domain-like"/>
    <property type="match status" value="1"/>
</dbReference>
<dbReference type="InterPro" id="IPR001375">
    <property type="entry name" value="Peptidase_S9_cat"/>
</dbReference>
<dbReference type="EMBL" id="CP032819">
    <property type="protein sequence ID" value="AZS31161.1"/>
    <property type="molecule type" value="Genomic_DNA"/>
</dbReference>
<dbReference type="Gene3D" id="3.40.50.1820">
    <property type="entry name" value="alpha/beta hydrolase"/>
    <property type="match status" value="1"/>
</dbReference>
<dbReference type="AlphaFoldDB" id="A0A3Q9IVU5"/>
<evidence type="ECO:0000259" key="2">
    <source>
        <dbReference type="Pfam" id="PF00326"/>
    </source>
</evidence>
<proteinExistence type="predicted"/>
<keyword evidence="5" id="KW-1185">Reference proteome</keyword>
<dbReference type="PANTHER" id="PTHR11731">
    <property type="entry name" value="PROTEASE FAMILY S9B,C DIPEPTIDYL-PEPTIDASE IV-RELATED"/>
    <property type="match status" value="1"/>
</dbReference>
<dbReference type="PANTHER" id="PTHR11731:SF193">
    <property type="entry name" value="DIPEPTIDYL PEPTIDASE 9"/>
    <property type="match status" value="1"/>
</dbReference>
<keyword evidence="1" id="KW-0732">Signal</keyword>
<reference evidence="4 5" key="1">
    <citation type="submission" date="2018-10" db="EMBL/GenBank/DDBJ databases">
        <title>Butyricimonas faecalis sp. nov., isolated from human faeces and emended description of the genus Butyricimonas.</title>
        <authorList>
            <person name="Le Roy T."/>
            <person name="Van der Smissen P."/>
            <person name="Paquot A."/>
            <person name="Delzenne N."/>
            <person name="Muccioli G."/>
            <person name="Collet J.-F."/>
            <person name="Cani P.D."/>
        </authorList>
    </citation>
    <scope>NUCLEOTIDE SEQUENCE [LARGE SCALE GENOMIC DNA]</scope>
    <source>
        <strain evidence="4 5">H184</strain>
    </source>
</reference>
<protein>
    <submittedName>
        <fullName evidence="4">S9 family peptidase</fullName>
    </submittedName>
</protein>
<feature type="domain" description="Dipeptidylpeptidase IV N-terminal" evidence="3">
    <location>
        <begin position="123"/>
        <end position="459"/>
    </location>
</feature>
<feature type="domain" description="Peptidase S9 prolyl oligopeptidase catalytic" evidence="2">
    <location>
        <begin position="549"/>
        <end position="742"/>
    </location>
</feature>
<accession>A0A3Q9IVU5</accession>
<dbReference type="Gene3D" id="2.140.10.30">
    <property type="entry name" value="Dipeptidylpeptidase IV, N-terminal domain"/>
    <property type="match status" value="1"/>
</dbReference>
<dbReference type="OrthoDB" id="9812921at2"/>
<evidence type="ECO:0000313" key="5">
    <source>
        <dbReference type="Proteomes" id="UP000270673"/>
    </source>
</evidence>
<dbReference type="GO" id="GO:0008239">
    <property type="term" value="F:dipeptidyl-peptidase activity"/>
    <property type="evidence" value="ECO:0007669"/>
    <property type="project" value="TreeGrafter"/>
</dbReference>
<dbReference type="SUPFAM" id="SSF53474">
    <property type="entry name" value="alpha/beta-Hydrolases"/>
    <property type="match status" value="1"/>
</dbReference>
<name>A0A3Q9IVU5_9BACT</name>
<sequence>MKKTFVLLCLLLAYLGGDAQQKANYKLAEKFTQMGLSGIAARNSMQVVPHYIHGGEKFWFEFRTDEGTMYYLVDPVKAEKRLLFKNTDIAQGVSSITRKAYNEKDLQLSNIDFSKDMLKMTFSLGGGDFEYNMKTKKVKELPKKEKKEDMVMYTWMSFSPDTNYLVYAKNHNLYMRGNKYKGQDTTEIQLTTNGERYFSYARNGQDTVSDEEAMAGRWFPKVNKVYVLRQDNRNSDEMAVINVLAKPKPVLERYKYDMAGDKNLSKWVLSVIDVDKRKVTDFNIERWQDQDAEVRYVTDKGDKIFFERYNRVRDEVELCVGNTETGEVKVLIHEVDKPYIDYHMRNIVFLNEGNDILYRSERTGWAHYYHYDGNGNLKNTITSGDWVAGQIAAIDTAGRTVYLYAHGYDKKMNPYYYQVVKAHIDREGVKLLSPEDGQHKAEFSKSRKYFVDSYSRVDMEPRFTLKDNNGRVIIKDLAKVDVRRAYEMGWRAPERFVVKAADGLTDLHGIMWKPADFDPNKKYPIISSVYPGPFFEYVSTSFSLDDSYNMKLAQIGFIVVSMGHRGGSPMRGKFYHRYGYGNLRDYPLADDKYAIEQLADRYSFIDITKVGIFGHSGGGFMSTAALCTYPDFYTAAVSSSGNHDNNIYNNGWVEIHHGVKETKEMVKDSVNGDHEVSKFSVKVPTNMELAKNLKGHLLLVTGDMDKNVHPAHTLRMVDALIKAGKNFDMLVLPGKTHGYGSADGFFERRLWFHFAKYLLGDTTADHYGNIEEYKGIEN</sequence>
<evidence type="ECO:0000313" key="4">
    <source>
        <dbReference type="EMBL" id="AZS31161.1"/>
    </source>
</evidence>
<feature type="signal peptide" evidence="1">
    <location>
        <begin position="1"/>
        <end position="19"/>
    </location>
</feature>
<dbReference type="InterPro" id="IPR029058">
    <property type="entry name" value="AB_hydrolase_fold"/>
</dbReference>
<dbReference type="Proteomes" id="UP000270673">
    <property type="component" value="Chromosome"/>
</dbReference>